<evidence type="ECO:0000313" key="3">
    <source>
        <dbReference type="EMBL" id="GFY60373.1"/>
    </source>
</evidence>
<comment type="caution">
    <text evidence="3">The sequence shown here is derived from an EMBL/GenBank/DDBJ whole genome shotgun (WGS) entry which is preliminary data.</text>
</comment>
<proteinExistence type="predicted"/>
<feature type="transmembrane region" description="Helical" evidence="2">
    <location>
        <begin position="116"/>
        <end position="139"/>
    </location>
</feature>
<feature type="compositionally biased region" description="Polar residues" evidence="1">
    <location>
        <begin position="12"/>
        <end position="29"/>
    </location>
</feature>
<evidence type="ECO:0000256" key="1">
    <source>
        <dbReference type="SAM" id="MobiDB-lite"/>
    </source>
</evidence>
<feature type="transmembrane region" description="Helical" evidence="2">
    <location>
        <begin position="186"/>
        <end position="205"/>
    </location>
</feature>
<gene>
    <name evidence="3" type="ORF">TNIN_477451</name>
</gene>
<evidence type="ECO:0000256" key="2">
    <source>
        <dbReference type="SAM" id="Phobius"/>
    </source>
</evidence>
<feature type="compositionally biased region" description="Basic and acidic residues" evidence="1">
    <location>
        <begin position="32"/>
        <end position="43"/>
    </location>
</feature>
<protein>
    <submittedName>
        <fullName evidence="3">Uncharacterized protein</fullName>
    </submittedName>
</protein>
<keyword evidence="2" id="KW-0812">Transmembrane</keyword>
<keyword evidence="2" id="KW-1133">Transmembrane helix</keyword>
<feature type="region of interest" description="Disordered" evidence="1">
    <location>
        <begin position="1"/>
        <end position="50"/>
    </location>
</feature>
<keyword evidence="2" id="KW-0472">Membrane</keyword>
<sequence length="247" mass="28031">MATESDAGSIALRSSPQSDVNEEQPQNLNEIDETRESLRDTRNWDNYPPASNYRPTSALHNVYGVACANIPSATFSRPIIPYDYFLARPRSHFQNRWRELTERVETYASQIRDSNYFLYVLGLLMVLPTSDIVIGVKFLGQCHGLVGFLFLNGVLDFPIIGFRMYAIINRHSFSNCERKNVTSITWSLFWISVGFHIARMALTFGSSADPSSSMFCAPDFYTYNIYMSVVKACVLFIGVSLHIPSYI</sequence>
<feature type="transmembrane region" description="Helical" evidence="2">
    <location>
        <begin position="145"/>
        <end position="165"/>
    </location>
</feature>
<reference evidence="3" key="1">
    <citation type="submission" date="2020-08" db="EMBL/GenBank/DDBJ databases">
        <title>Multicomponent nature underlies the extraordinary mechanical properties of spider dragline silk.</title>
        <authorList>
            <person name="Kono N."/>
            <person name="Nakamura H."/>
            <person name="Mori M."/>
            <person name="Yoshida Y."/>
            <person name="Ohtoshi R."/>
            <person name="Malay A.D."/>
            <person name="Moran D.A.P."/>
            <person name="Tomita M."/>
            <person name="Numata K."/>
            <person name="Arakawa K."/>
        </authorList>
    </citation>
    <scope>NUCLEOTIDE SEQUENCE</scope>
</reference>
<organism evidence="3 4">
    <name type="scientific">Trichonephila inaurata madagascariensis</name>
    <dbReference type="NCBI Taxonomy" id="2747483"/>
    <lineage>
        <taxon>Eukaryota</taxon>
        <taxon>Metazoa</taxon>
        <taxon>Ecdysozoa</taxon>
        <taxon>Arthropoda</taxon>
        <taxon>Chelicerata</taxon>
        <taxon>Arachnida</taxon>
        <taxon>Araneae</taxon>
        <taxon>Araneomorphae</taxon>
        <taxon>Entelegynae</taxon>
        <taxon>Araneoidea</taxon>
        <taxon>Nephilidae</taxon>
        <taxon>Trichonephila</taxon>
        <taxon>Trichonephila inaurata</taxon>
    </lineage>
</organism>
<name>A0A8X6XWH6_9ARAC</name>
<keyword evidence="4" id="KW-1185">Reference proteome</keyword>
<evidence type="ECO:0000313" key="4">
    <source>
        <dbReference type="Proteomes" id="UP000886998"/>
    </source>
</evidence>
<feature type="transmembrane region" description="Helical" evidence="2">
    <location>
        <begin position="225"/>
        <end position="243"/>
    </location>
</feature>
<accession>A0A8X6XWH6</accession>
<dbReference type="AlphaFoldDB" id="A0A8X6XWH6"/>
<dbReference type="Proteomes" id="UP000886998">
    <property type="component" value="Unassembled WGS sequence"/>
</dbReference>
<dbReference type="EMBL" id="BMAV01013124">
    <property type="protein sequence ID" value="GFY60373.1"/>
    <property type="molecule type" value="Genomic_DNA"/>
</dbReference>